<dbReference type="GO" id="GO:0005886">
    <property type="term" value="C:plasma membrane"/>
    <property type="evidence" value="ECO:0007669"/>
    <property type="project" value="UniProtKB-SubCell"/>
</dbReference>
<feature type="domain" description="PTS EIIB type-2" evidence="17">
    <location>
        <begin position="418"/>
        <end position="513"/>
    </location>
</feature>
<evidence type="ECO:0000259" key="18">
    <source>
        <dbReference type="PROSITE" id="PS51104"/>
    </source>
</evidence>
<keyword evidence="11" id="KW-0598">Phosphotransferase system</keyword>
<dbReference type="InterPro" id="IPR050893">
    <property type="entry name" value="Sugar_PTS"/>
</dbReference>
<accession>A0A2A5S3M5</accession>
<dbReference type="InterPro" id="IPR036095">
    <property type="entry name" value="PTS_EIIB-like_sf"/>
</dbReference>
<protein>
    <recommendedName>
        <fullName evidence="5">PTS system mannitol-specific EIICB component</fullName>
        <ecNumber evidence="4">2.7.1.197</ecNumber>
    </recommendedName>
    <alternativeName>
        <fullName evidence="15">EIICB-Mtl</fullName>
    </alternativeName>
</protein>
<keyword evidence="9" id="KW-0762">Sugar transport</keyword>
<evidence type="ECO:0000256" key="4">
    <source>
        <dbReference type="ARBA" id="ARBA00011909"/>
    </source>
</evidence>
<evidence type="ECO:0000256" key="3">
    <source>
        <dbReference type="ARBA" id="ARBA00004651"/>
    </source>
</evidence>
<reference evidence="19 20" key="1">
    <citation type="submission" date="2014-12" db="EMBL/GenBank/DDBJ databases">
        <title>Draft genome sequences of 10 type strains of Lactococcus.</title>
        <authorList>
            <person name="Sun Z."/>
            <person name="Zhong Z."/>
            <person name="Liu W."/>
            <person name="Zhang W."/>
            <person name="Zhang H."/>
        </authorList>
    </citation>
    <scope>NUCLEOTIDE SEQUENCE [LARGE SCALE GENOMIC DNA]</scope>
    <source>
        <strain evidence="19 20">DSM 20686</strain>
    </source>
</reference>
<feature type="transmembrane region" description="Helical" evidence="16">
    <location>
        <begin position="132"/>
        <end position="149"/>
    </location>
</feature>
<evidence type="ECO:0000256" key="2">
    <source>
        <dbReference type="ARBA" id="ARBA00002434"/>
    </source>
</evidence>
<dbReference type="Pfam" id="PF02378">
    <property type="entry name" value="PTS_EIIC"/>
    <property type="match status" value="1"/>
</dbReference>
<dbReference type="InterPro" id="IPR013011">
    <property type="entry name" value="PTS_EIIB_2"/>
</dbReference>
<feature type="transmembrane region" description="Helical" evidence="16">
    <location>
        <begin position="50"/>
        <end position="71"/>
    </location>
</feature>
<evidence type="ECO:0000259" key="17">
    <source>
        <dbReference type="PROSITE" id="PS51099"/>
    </source>
</evidence>
<dbReference type="Gene3D" id="3.40.50.2300">
    <property type="match status" value="2"/>
</dbReference>
<evidence type="ECO:0000256" key="8">
    <source>
        <dbReference type="ARBA" id="ARBA00022553"/>
    </source>
</evidence>
<keyword evidence="7" id="KW-1003">Cell membrane</keyword>
<keyword evidence="13 16" id="KW-1133">Transmembrane helix</keyword>
<feature type="transmembrane region" description="Helical" evidence="16">
    <location>
        <begin position="251"/>
        <end position="273"/>
    </location>
</feature>
<evidence type="ECO:0000256" key="14">
    <source>
        <dbReference type="ARBA" id="ARBA00023136"/>
    </source>
</evidence>
<feature type="transmembrane region" description="Helical" evidence="16">
    <location>
        <begin position="305"/>
        <end position="325"/>
    </location>
</feature>
<evidence type="ECO:0000256" key="15">
    <source>
        <dbReference type="ARBA" id="ARBA00033349"/>
    </source>
</evidence>
<keyword evidence="8" id="KW-0597">Phosphoprotein</keyword>
<dbReference type="InterPro" id="IPR003352">
    <property type="entry name" value="PTS_EIIC"/>
</dbReference>
<dbReference type="InterPro" id="IPR029503">
    <property type="entry name" value="PTS_EIIB_mannitol"/>
</dbReference>
<evidence type="ECO:0000256" key="16">
    <source>
        <dbReference type="SAM" id="Phobius"/>
    </source>
</evidence>
<dbReference type="GO" id="GO:0090563">
    <property type="term" value="F:protein-phosphocysteine-sugar phosphotransferase activity"/>
    <property type="evidence" value="ECO:0007669"/>
    <property type="project" value="TreeGrafter"/>
</dbReference>
<dbReference type="SUPFAM" id="SSF52794">
    <property type="entry name" value="PTS system IIB component-like"/>
    <property type="match status" value="2"/>
</dbReference>
<proteinExistence type="predicted"/>
<dbReference type="EMBL" id="JXJX01000002">
    <property type="protein sequence ID" value="PCS08050.1"/>
    <property type="molecule type" value="Genomic_DNA"/>
</dbReference>
<dbReference type="GO" id="GO:0022872">
    <property type="term" value="F:protein-N(PI)-phosphohistidine-mannitol phosphotransferase system transmembrane transporter activity"/>
    <property type="evidence" value="ECO:0007669"/>
    <property type="project" value="InterPro"/>
</dbReference>
<feature type="transmembrane region" description="Helical" evidence="16">
    <location>
        <begin position="198"/>
        <end position="219"/>
    </location>
</feature>
<keyword evidence="6" id="KW-0813">Transport</keyword>
<name>A0A2A5S3M5_9LACT</name>
<feature type="transmembrane region" description="Helical" evidence="16">
    <location>
        <begin position="352"/>
        <end position="374"/>
    </location>
</feature>
<evidence type="ECO:0000313" key="20">
    <source>
        <dbReference type="Proteomes" id="UP000242246"/>
    </source>
</evidence>
<comment type="function">
    <text evidence="2">The phosphoenolpyruvate-dependent sugar phosphotransferase system (sugar PTS), a major carbohydrate active transport system, catalyzes the phosphorylation of incoming sugar substrates concomitantly with their translocation across the cell membrane. The enzyme II CmtAB PTS system is involved in D-mannitol transport.</text>
</comment>
<dbReference type="CDD" id="cd05567">
    <property type="entry name" value="PTS_IIB_mannitol"/>
    <property type="match status" value="1"/>
</dbReference>
<dbReference type="GO" id="GO:0009401">
    <property type="term" value="P:phosphoenolpyruvate-dependent sugar phosphotransferase system"/>
    <property type="evidence" value="ECO:0007669"/>
    <property type="project" value="UniProtKB-KW"/>
</dbReference>
<dbReference type="PANTHER" id="PTHR30181:SF2">
    <property type="entry name" value="PTS SYSTEM MANNITOL-SPECIFIC EIICBA COMPONENT"/>
    <property type="match status" value="1"/>
</dbReference>
<dbReference type="AlphaFoldDB" id="A0A2A5S3M5"/>
<feature type="transmembrane region" description="Helical" evidence="16">
    <location>
        <begin position="279"/>
        <end position="298"/>
    </location>
</feature>
<dbReference type="InterPro" id="IPR013014">
    <property type="entry name" value="PTS_EIIC_2"/>
</dbReference>
<dbReference type="OrthoDB" id="9814222at2"/>
<feature type="domain" description="PTS EIIC type-2" evidence="18">
    <location>
        <begin position="17"/>
        <end position="382"/>
    </location>
</feature>
<evidence type="ECO:0000256" key="12">
    <source>
        <dbReference type="ARBA" id="ARBA00022692"/>
    </source>
</evidence>
<dbReference type="PROSITE" id="PS51099">
    <property type="entry name" value="PTS_EIIB_TYPE_2"/>
    <property type="match status" value="1"/>
</dbReference>
<keyword evidence="12 16" id="KW-0812">Transmembrane</keyword>
<evidence type="ECO:0000256" key="1">
    <source>
        <dbReference type="ARBA" id="ARBA00001655"/>
    </source>
</evidence>
<dbReference type="STRING" id="1348632.GCA_001591745_01012"/>
<dbReference type="EC" id="2.7.1.197" evidence="4"/>
<evidence type="ECO:0000256" key="9">
    <source>
        <dbReference type="ARBA" id="ARBA00022597"/>
    </source>
</evidence>
<comment type="catalytic activity">
    <reaction evidence="1">
        <text>D-mannitol(out) + N(pros)-phospho-L-histidyl-[protein] = D-mannitol 1-phosphate(in) + L-histidyl-[protein]</text>
        <dbReference type="Rhea" id="RHEA:33363"/>
        <dbReference type="Rhea" id="RHEA-COMP:9745"/>
        <dbReference type="Rhea" id="RHEA-COMP:9746"/>
        <dbReference type="ChEBI" id="CHEBI:16899"/>
        <dbReference type="ChEBI" id="CHEBI:29979"/>
        <dbReference type="ChEBI" id="CHEBI:61381"/>
        <dbReference type="ChEBI" id="CHEBI:64837"/>
        <dbReference type="EC" id="2.7.1.197"/>
    </reaction>
</comment>
<dbReference type="Proteomes" id="UP000242246">
    <property type="component" value="Unassembled WGS sequence"/>
</dbReference>
<organism evidence="19 20">
    <name type="scientific">Pseudolactococcus plantarum</name>
    <dbReference type="NCBI Taxonomy" id="1365"/>
    <lineage>
        <taxon>Bacteria</taxon>
        <taxon>Bacillati</taxon>
        <taxon>Bacillota</taxon>
        <taxon>Bacilli</taxon>
        <taxon>Lactobacillales</taxon>
        <taxon>Streptococcaceae</taxon>
        <taxon>Pseudolactococcus</taxon>
    </lineage>
</organism>
<evidence type="ECO:0000256" key="13">
    <source>
        <dbReference type="ARBA" id="ARBA00022989"/>
    </source>
</evidence>
<evidence type="ECO:0000256" key="7">
    <source>
        <dbReference type="ARBA" id="ARBA00022475"/>
    </source>
</evidence>
<dbReference type="RefSeq" id="WP_068162512.1">
    <property type="nucleotide sequence ID" value="NZ_JXJX01000002.1"/>
</dbReference>
<dbReference type="PANTHER" id="PTHR30181">
    <property type="entry name" value="MANNITOL PERMEASE IIC COMPONENT"/>
    <property type="match status" value="1"/>
</dbReference>
<keyword evidence="20" id="KW-1185">Reference proteome</keyword>
<keyword evidence="14 16" id="KW-0472">Membrane</keyword>
<evidence type="ECO:0000256" key="10">
    <source>
        <dbReference type="ARBA" id="ARBA00022679"/>
    </source>
</evidence>
<dbReference type="Pfam" id="PF02302">
    <property type="entry name" value="PTS_IIB"/>
    <property type="match status" value="1"/>
</dbReference>
<feature type="transmembrane region" description="Helical" evidence="16">
    <location>
        <begin position="170"/>
        <end position="192"/>
    </location>
</feature>
<evidence type="ECO:0000256" key="11">
    <source>
        <dbReference type="ARBA" id="ARBA00022683"/>
    </source>
</evidence>
<gene>
    <name evidence="19" type="ORF">RU87_GL000787</name>
</gene>
<feature type="transmembrane region" description="Helical" evidence="16">
    <location>
        <begin position="83"/>
        <end position="104"/>
    </location>
</feature>
<comment type="caution">
    <text evidence="19">The sequence shown here is derived from an EMBL/GenBank/DDBJ whole genome shotgun (WGS) entry which is preliminary data.</text>
</comment>
<keyword evidence="10 19" id="KW-0808">Transferase</keyword>
<sequence>MNEEKAQFSLKVAVQRIGSALSSMVMPNIPILIAWGVITTLFIGDGWLPNAQFALLVGPMLAYLIPIMIGYTGGKNVYDHRGGVVGAIATMGAIVATQGSISFLNTVSGLNPSSTDFVGHFKDAVASRGTDVPMILAAMILGPLGAWVIKKFDQWAQPKVKAGLEMLVNNFSAGLIGFAMALIANKVVGPVIEGLTKIMAHGVDFLISNHLIPLANLFIEPAKILFLNNAINHGILTPLGTEQVLKTGKSLLFLLEANPGPGLGVLIAFWMFGKGSAKATAPGAIIIHFIGGIHEIYFPYVMMKPALFGAVMAGGVTGTFVNNMLGSGLKAPASPGSIIAILSMTPKGIGNFLAVLAGVISAAAVSFFVSALILKNDKSMVDDSALESAQAELASNKAVAKGQAPVATDTEIVAANIKHIIFACDAGMGSSAMGASILRDKVKKAGLNIDVTNRAIANLTDAADTLVVTQEELAPRAAKMAPSATRVSVSNFLNSPKYEAIIDSLTGGHTPVNPVPTSQEETTSDIDLNLIDEVVFAHDATAIGSATMGQETLKAIFAHNGVKIPVSDVEFLALAAYNAPNIVVVVTQNNLETAKRYAPNAQYLSVDSLITTHEYDKMVARMRK</sequence>
<comment type="subcellular location">
    <subcellularLocation>
        <location evidence="3">Cell membrane</location>
        <topology evidence="3">Multi-pass membrane protein</topology>
    </subcellularLocation>
</comment>
<evidence type="ECO:0000313" key="19">
    <source>
        <dbReference type="EMBL" id="PCS08050.1"/>
    </source>
</evidence>
<dbReference type="InterPro" id="IPR003501">
    <property type="entry name" value="PTS_EIIB_2/3"/>
</dbReference>
<evidence type="ECO:0000256" key="5">
    <source>
        <dbReference type="ARBA" id="ARBA00021825"/>
    </source>
</evidence>
<evidence type="ECO:0000256" key="6">
    <source>
        <dbReference type="ARBA" id="ARBA00022448"/>
    </source>
</evidence>
<feature type="transmembrane region" description="Helical" evidence="16">
    <location>
        <begin position="21"/>
        <end position="44"/>
    </location>
</feature>
<dbReference type="PROSITE" id="PS51104">
    <property type="entry name" value="PTS_EIIC_TYPE_2"/>
    <property type="match status" value="1"/>
</dbReference>